<dbReference type="PANTHER" id="PTHR24126">
    <property type="entry name" value="ANKYRIN REPEAT, PH AND SEC7 DOMAIN CONTAINING PROTEIN SECG-RELATED"/>
    <property type="match status" value="1"/>
</dbReference>
<organism evidence="5 6">
    <name type="scientific">Cladorrhinum samala</name>
    <dbReference type="NCBI Taxonomy" id="585594"/>
    <lineage>
        <taxon>Eukaryota</taxon>
        <taxon>Fungi</taxon>
        <taxon>Dikarya</taxon>
        <taxon>Ascomycota</taxon>
        <taxon>Pezizomycotina</taxon>
        <taxon>Sordariomycetes</taxon>
        <taxon>Sordariomycetidae</taxon>
        <taxon>Sordariales</taxon>
        <taxon>Podosporaceae</taxon>
        <taxon>Cladorrhinum</taxon>
    </lineage>
</organism>
<evidence type="ECO:0000256" key="1">
    <source>
        <dbReference type="ARBA" id="ARBA00022737"/>
    </source>
</evidence>
<dbReference type="InterPro" id="IPR002110">
    <property type="entry name" value="Ankyrin_rpt"/>
</dbReference>
<evidence type="ECO:0000313" key="6">
    <source>
        <dbReference type="Proteomes" id="UP001321749"/>
    </source>
</evidence>
<evidence type="ECO:0000259" key="4">
    <source>
        <dbReference type="PROSITE" id="PS50181"/>
    </source>
</evidence>
<gene>
    <name evidence="5" type="ORF">QBC42DRAFT_156888</name>
</gene>
<accession>A0AAV9I1I7</accession>
<keyword evidence="2 3" id="KW-0040">ANK repeat</keyword>
<dbReference type="InterPro" id="IPR001810">
    <property type="entry name" value="F-box_dom"/>
</dbReference>
<dbReference type="InterPro" id="IPR036770">
    <property type="entry name" value="Ankyrin_rpt-contain_sf"/>
</dbReference>
<feature type="non-terminal residue" evidence="5">
    <location>
        <position position="1"/>
    </location>
</feature>
<keyword evidence="6" id="KW-1185">Reference proteome</keyword>
<feature type="domain" description="F-box" evidence="4">
    <location>
        <begin position="1"/>
        <end position="31"/>
    </location>
</feature>
<feature type="repeat" description="ANK" evidence="3">
    <location>
        <begin position="199"/>
        <end position="227"/>
    </location>
</feature>
<evidence type="ECO:0000256" key="3">
    <source>
        <dbReference type="PROSITE-ProRule" id="PRU00023"/>
    </source>
</evidence>
<dbReference type="Gene3D" id="1.25.40.20">
    <property type="entry name" value="Ankyrin repeat-containing domain"/>
    <property type="match status" value="2"/>
</dbReference>
<dbReference type="PANTHER" id="PTHR24126:SF14">
    <property type="entry name" value="ANK_REP_REGION DOMAIN-CONTAINING PROTEIN"/>
    <property type="match status" value="1"/>
</dbReference>
<protein>
    <submittedName>
        <fullName evidence="5">Ankyrin repeat-containing domain protein</fullName>
    </submittedName>
</protein>
<dbReference type="SUPFAM" id="SSF48403">
    <property type="entry name" value="Ankyrin repeat"/>
    <property type="match status" value="1"/>
</dbReference>
<keyword evidence="1" id="KW-0677">Repeat</keyword>
<evidence type="ECO:0000313" key="5">
    <source>
        <dbReference type="EMBL" id="KAK4466040.1"/>
    </source>
</evidence>
<dbReference type="PROSITE" id="PS50088">
    <property type="entry name" value="ANK_REPEAT"/>
    <property type="match status" value="1"/>
</dbReference>
<dbReference type="PROSITE" id="PS50181">
    <property type="entry name" value="FBOX"/>
    <property type="match status" value="1"/>
</dbReference>
<dbReference type="EMBL" id="MU864934">
    <property type="protein sequence ID" value="KAK4466040.1"/>
    <property type="molecule type" value="Genomic_DNA"/>
</dbReference>
<name>A0AAV9I1I7_9PEZI</name>
<comment type="caution">
    <text evidence="5">The sequence shown here is derived from an EMBL/GenBank/DDBJ whole genome shotgun (WGS) entry which is preliminary data.</text>
</comment>
<dbReference type="Proteomes" id="UP001321749">
    <property type="component" value="Unassembled WGS sequence"/>
</dbReference>
<evidence type="ECO:0000256" key="2">
    <source>
        <dbReference type="ARBA" id="ARBA00023043"/>
    </source>
</evidence>
<feature type="non-terminal residue" evidence="5">
    <location>
        <position position="533"/>
    </location>
</feature>
<dbReference type="AlphaFoldDB" id="A0AAV9I1I7"/>
<reference evidence="5" key="2">
    <citation type="submission" date="2023-06" db="EMBL/GenBank/DDBJ databases">
        <authorList>
            <consortium name="Lawrence Berkeley National Laboratory"/>
            <person name="Mondo S.J."/>
            <person name="Hensen N."/>
            <person name="Bonometti L."/>
            <person name="Westerberg I."/>
            <person name="Brannstrom I.O."/>
            <person name="Guillou S."/>
            <person name="Cros-Aarteil S."/>
            <person name="Calhoun S."/>
            <person name="Haridas S."/>
            <person name="Kuo A."/>
            <person name="Pangilinan J."/>
            <person name="Riley R."/>
            <person name="Labutti K."/>
            <person name="Andreopoulos B."/>
            <person name="Lipzen A."/>
            <person name="Chen C."/>
            <person name="Yanf M."/>
            <person name="Daum C."/>
            <person name="Ng V."/>
            <person name="Clum A."/>
            <person name="Steindorff A."/>
            <person name="Ohm R."/>
            <person name="Martin F."/>
            <person name="Silar P."/>
            <person name="Natvig D."/>
            <person name="Lalanne C."/>
            <person name="Gautier V."/>
            <person name="Ament-Velasquez S.L."/>
            <person name="Kruys A."/>
            <person name="Hutchinson M.I."/>
            <person name="Powell A.J."/>
            <person name="Barry K."/>
            <person name="Miller A.N."/>
            <person name="Grigoriev I.V."/>
            <person name="Debuchy R."/>
            <person name="Gladieux P."/>
            <person name="Thoren M.H."/>
            <person name="Johannesson H."/>
        </authorList>
    </citation>
    <scope>NUCLEOTIDE SEQUENCE</scope>
    <source>
        <strain evidence="5">PSN324</strain>
    </source>
</reference>
<dbReference type="SMART" id="SM00248">
    <property type="entry name" value="ANK"/>
    <property type="match status" value="6"/>
</dbReference>
<proteinExistence type="predicted"/>
<dbReference type="CDD" id="cd09917">
    <property type="entry name" value="F-box_SF"/>
    <property type="match status" value="1"/>
</dbReference>
<dbReference type="PROSITE" id="PS50297">
    <property type="entry name" value="ANK_REP_REGION"/>
    <property type="match status" value="1"/>
</dbReference>
<reference evidence="5" key="1">
    <citation type="journal article" date="2023" name="Mol. Phylogenet. Evol.">
        <title>Genome-scale phylogeny and comparative genomics of the fungal order Sordariales.</title>
        <authorList>
            <person name="Hensen N."/>
            <person name="Bonometti L."/>
            <person name="Westerberg I."/>
            <person name="Brannstrom I.O."/>
            <person name="Guillou S."/>
            <person name="Cros-Aarteil S."/>
            <person name="Calhoun S."/>
            <person name="Haridas S."/>
            <person name="Kuo A."/>
            <person name="Mondo S."/>
            <person name="Pangilinan J."/>
            <person name="Riley R."/>
            <person name="LaButti K."/>
            <person name="Andreopoulos B."/>
            <person name="Lipzen A."/>
            <person name="Chen C."/>
            <person name="Yan M."/>
            <person name="Daum C."/>
            <person name="Ng V."/>
            <person name="Clum A."/>
            <person name="Steindorff A."/>
            <person name="Ohm R.A."/>
            <person name="Martin F."/>
            <person name="Silar P."/>
            <person name="Natvig D.O."/>
            <person name="Lalanne C."/>
            <person name="Gautier V."/>
            <person name="Ament-Velasquez S.L."/>
            <person name="Kruys A."/>
            <person name="Hutchinson M.I."/>
            <person name="Powell A.J."/>
            <person name="Barry K."/>
            <person name="Miller A.N."/>
            <person name="Grigoriev I.V."/>
            <person name="Debuchy R."/>
            <person name="Gladieux P."/>
            <person name="Hiltunen Thoren M."/>
            <person name="Johannesson H."/>
        </authorList>
    </citation>
    <scope>NUCLEOTIDE SEQUENCE</scope>
    <source>
        <strain evidence="5">PSN324</strain>
    </source>
</reference>
<sequence>LPAEILVEIAEFLDVASLWQFMQTSERYYSIGIKALRNVILTEPNQGREIVFWAAEAGNHRALKDVLERGVDPNGVYFSPILASRMADAMNGGPIHPCPTLNSLSVESQTALDFEIEREILCRHEVIRNHHFSQEGVTEISQQSSRHSSGGFGEAGFVSSGIFAPDAWRTLHDPSLRGVAPWGTAASDKKYRKLWYWCPIHVAAKSGDNVAIELLLKHGAKINAVCSGLCSCSYPHLSANQFSSFKDTVNPLCTRSLWTPLHVAMCHGHRHTVQLLVEKRASEWIGGVRSPPHNEISSSHEVGRFQCRMSAIDYAAWKGDAELCEFLLAQTPSPIPVTFSQCTPIYWAAAGGHIQTIGNLLFNYDSARCLDAVAKQSRLMRSFCSVLEILCTDQRYDDATWLLEKCRRHGAFTSMDHRDSFGQSLTAALGRLCGIERPANHTLDLRQQQDLLSRKGAPDSAAKEFERRARDSENDRVVLAAKLLRYGADPNLELTTWSNRHGYKYPPIYFAATACFPKMVKLLIQSGASLTLP</sequence>
<dbReference type="Pfam" id="PF12796">
    <property type="entry name" value="Ank_2"/>
    <property type="match status" value="1"/>
</dbReference>